<dbReference type="AlphaFoldDB" id="A0A9Q3H1W5"/>
<evidence type="ECO:0000313" key="1">
    <source>
        <dbReference type="EMBL" id="MBW0486430.1"/>
    </source>
</evidence>
<comment type="caution">
    <text evidence="1">The sequence shown here is derived from an EMBL/GenBank/DDBJ whole genome shotgun (WGS) entry which is preliminary data.</text>
</comment>
<accession>A0A9Q3H1W5</accession>
<dbReference type="Proteomes" id="UP000765509">
    <property type="component" value="Unassembled WGS sequence"/>
</dbReference>
<proteinExistence type="predicted"/>
<sequence length="94" mass="10943">MDITWENSTENKLQETFTFLLNHYSSNYQPILTKPKLDYNGQTNPGSKRVVELRNLDAEEFRTKFNEKLTIYQLPQTSTTQGCKNITLLIKEIG</sequence>
<organism evidence="1 2">
    <name type="scientific">Austropuccinia psidii MF-1</name>
    <dbReference type="NCBI Taxonomy" id="1389203"/>
    <lineage>
        <taxon>Eukaryota</taxon>
        <taxon>Fungi</taxon>
        <taxon>Dikarya</taxon>
        <taxon>Basidiomycota</taxon>
        <taxon>Pucciniomycotina</taxon>
        <taxon>Pucciniomycetes</taxon>
        <taxon>Pucciniales</taxon>
        <taxon>Sphaerophragmiaceae</taxon>
        <taxon>Austropuccinia</taxon>
    </lineage>
</organism>
<keyword evidence="2" id="KW-1185">Reference proteome</keyword>
<reference evidence="1" key="1">
    <citation type="submission" date="2021-03" db="EMBL/GenBank/DDBJ databases">
        <title>Draft genome sequence of rust myrtle Austropuccinia psidii MF-1, a brazilian biotype.</title>
        <authorList>
            <person name="Quecine M.C."/>
            <person name="Pachon D.M.R."/>
            <person name="Bonatelli M.L."/>
            <person name="Correr F.H."/>
            <person name="Franceschini L.M."/>
            <person name="Leite T.F."/>
            <person name="Margarido G.R.A."/>
            <person name="Almeida C.A."/>
            <person name="Ferrarezi J.A."/>
            <person name="Labate C.A."/>
        </authorList>
    </citation>
    <scope>NUCLEOTIDE SEQUENCE</scope>
    <source>
        <strain evidence="1">MF-1</strain>
    </source>
</reference>
<gene>
    <name evidence="1" type="ORF">O181_026145</name>
</gene>
<dbReference type="EMBL" id="AVOT02008651">
    <property type="protein sequence ID" value="MBW0486430.1"/>
    <property type="molecule type" value="Genomic_DNA"/>
</dbReference>
<evidence type="ECO:0000313" key="2">
    <source>
        <dbReference type="Proteomes" id="UP000765509"/>
    </source>
</evidence>
<name>A0A9Q3H1W5_9BASI</name>
<protein>
    <submittedName>
        <fullName evidence="1">Uncharacterized protein</fullName>
    </submittedName>
</protein>